<dbReference type="Gene3D" id="2.60.40.10">
    <property type="entry name" value="Immunoglobulins"/>
    <property type="match status" value="1"/>
</dbReference>
<proteinExistence type="predicted"/>
<dbReference type="PROSITE" id="PS50835">
    <property type="entry name" value="IG_LIKE"/>
    <property type="match status" value="1"/>
</dbReference>
<evidence type="ECO:0000259" key="1">
    <source>
        <dbReference type="PROSITE" id="PS50835"/>
    </source>
</evidence>
<evidence type="ECO:0000313" key="3">
    <source>
        <dbReference type="Proteomes" id="UP000517678"/>
    </source>
</evidence>
<evidence type="ECO:0000313" key="2">
    <source>
        <dbReference type="EMBL" id="NXB03831.1"/>
    </source>
</evidence>
<dbReference type="InterPro" id="IPR013783">
    <property type="entry name" value="Ig-like_fold"/>
</dbReference>
<dbReference type="InterPro" id="IPR007110">
    <property type="entry name" value="Ig-like_dom"/>
</dbReference>
<feature type="non-terminal residue" evidence="2">
    <location>
        <position position="119"/>
    </location>
</feature>
<keyword evidence="3" id="KW-1185">Reference proteome</keyword>
<sequence>GLGVPSPRDLGAVPTAGALRVSQDPGELQVTAGDTVALGCQVEVAESGVLLRMEWVRDGGLGVLCATRVVFVTSLPLFPCDPRAPGVQLAWQPPRATLSLPQVQENDSGHYLCRVTLEI</sequence>
<comment type="caution">
    <text evidence="2">The sequence shown here is derived from an EMBL/GenBank/DDBJ whole genome shotgun (WGS) entry which is preliminary data.</text>
</comment>
<feature type="domain" description="Ig-like" evidence="1">
    <location>
        <begin position="14"/>
        <end position="119"/>
    </location>
</feature>
<gene>
    <name evidence="2" type="primary">Tmigd2</name>
    <name evidence="2" type="ORF">CNELOR_R15660</name>
</gene>
<feature type="non-terminal residue" evidence="2">
    <location>
        <position position="1"/>
    </location>
</feature>
<dbReference type="InterPro" id="IPR013106">
    <property type="entry name" value="Ig_V-set"/>
</dbReference>
<dbReference type="EMBL" id="VZTF01003339">
    <property type="protein sequence ID" value="NXB03831.1"/>
    <property type="molecule type" value="Genomic_DNA"/>
</dbReference>
<accession>A0A7K8AM96</accession>
<dbReference type="AlphaFoldDB" id="A0A7K8AM96"/>
<protein>
    <submittedName>
        <fullName evidence="2">TMIG2 protein</fullName>
    </submittedName>
</protein>
<dbReference type="SUPFAM" id="SSF48726">
    <property type="entry name" value="Immunoglobulin"/>
    <property type="match status" value="1"/>
</dbReference>
<dbReference type="Pfam" id="PF07686">
    <property type="entry name" value="V-set"/>
    <property type="match status" value="1"/>
</dbReference>
<dbReference type="InterPro" id="IPR036179">
    <property type="entry name" value="Ig-like_dom_sf"/>
</dbReference>
<name>A0A7K8AM96_9CORV</name>
<dbReference type="Proteomes" id="UP000517678">
    <property type="component" value="Unassembled WGS sequence"/>
</dbReference>
<reference evidence="2 3" key="1">
    <citation type="submission" date="2019-09" db="EMBL/GenBank/DDBJ databases">
        <title>Bird 10,000 Genomes (B10K) Project - Family phase.</title>
        <authorList>
            <person name="Zhang G."/>
        </authorList>
    </citation>
    <scope>NUCLEOTIDE SEQUENCE [LARGE SCALE GENOMIC DNA]</scope>
    <source>
        <strain evidence="2">B10K-DU-029-38</strain>
        <tissue evidence="2">Muscle</tissue>
    </source>
</reference>
<organism evidence="2 3">
    <name type="scientific">Cnemophilus loriae</name>
    <name type="common">Loria's bird-of-paradise</name>
    <dbReference type="NCBI Taxonomy" id="254448"/>
    <lineage>
        <taxon>Eukaryota</taxon>
        <taxon>Metazoa</taxon>
        <taxon>Chordata</taxon>
        <taxon>Craniata</taxon>
        <taxon>Vertebrata</taxon>
        <taxon>Euteleostomi</taxon>
        <taxon>Archelosauria</taxon>
        <taxon>Archosauria</taxon>
        <taxon>Dinosauria</taxon>
        <taxon>Saurischia</taxon>
        <taxon>Theropoda</taxon>
        <taxon>Coelurosauria</taxon>
        <taxon>Aves</taxon>
        <taxon>Neognathae</taxon>
        <taxon>Neoaves</taxon>
        <taxon>Telluraves</taxon>
        <taxon>Australaves</taxon>
        <taxon>Passeriformes</taxon>
        <taxon>Corvoidea</taxon>
        <taxon>Corvidae</taxon>
        <taxon>Cnemophilus</taxon>
    </lineage>
</organism>